<dbReference type="InterPro" id="IPR018108">
    <property type="entry name" value="MCP_transmembrane"/>
</dbReference>
<comment type="similarity">
    <text evidence="2 11">Belongs to the mitochondrial carrier (TC 2.A.29) family.</text>
</comment>
<dbReference type="GO" id="GO:0170036">
    <property type="term" value="P:import into the mitochondrion"/>
    <property type="evidence" value="ECO:0000318"/>
    <property type="project" value="GO_Central"/>
</dbReference>
<dbReference type="GO" id="GO:0005743">
    <property type="term" value="C:mitochondrial inner membrane"/>
    <property type="evidence" value="ECO:0007669"/>
    <property type="project" value="UniProtKB-SubCell"/>
</dbReference>
<evidence type="ECO:0000313" key="13">
    <source>
        <dbReference type="EMBL" id="EEB08494.1"/>
    </source>
</evidence>
<name>B6K4T7_SCHJY</name>
<dbReference type="JaponicusDB" id="SJAG_03650"/>
<dbReference type="RefSeq" id="XP_002174787.1">
    <property type="nucleotide sequence ID" value="XM_002174751.2"/>
</dbReference>
<dbReference type="GeneID" id="7051357"/>
<dbReference type="HOGENOM" id="CLU_015166_10_3_1"/>
<dbReference type="Gene3D" id="1.50.40.10">
    <property type="entry name" value="Mitochondrial carrier domain"/>
    <property type="match status" value="1"/>
</dbReference>
<keyword evidence="6" id="KW-0999">Mitochondrion inner membrane</keyword>
<dbReference type="STRING" id="402676.B6K4T7"/>
<dbReference type="OrthoDB" id="1747031at2759"/>
<organism evidence="13 14">
    <name type="scientific">Schizosaccharomyces japonicus (strain yFS275 / FY16936)</name>
    <name type="common">Fission yeast</name>
    <dbReference type="NCBI Taxonomy" id="402676"/>
    <lineage>
        <taxon>Eukaryota</taxon>
        <taxon>Fungi</taxon>
        <taxon>Dikarya</taxon>
        <taxon>Ascomycota</taxon>
        <taxon>Taphrinomycotina</taxon>
        <taxon>Schizosaccharomycetes</taxon>
        <taxon>Schizosaccharomycetales</taxon>
        <taxon>Schizosaccharomycetaceae</taxon>
        <taxon>Schizosaccharomyces</taxon>
    </lineage>
</organism>
<evidence type="ECO:0000256" key="10">
    <source>
        <dbReference type="PROSITE-ProRule" id="PRU00282"/>
    </source>
</evidence>
<feature type="repeat" description="Solcar" evidence="10">
    <location>
        <begin position="84"/>
        <end position="175"/>
    </location>
</feature>
<evidence type="ECO:0000256" key="5">
    <source>
        <dbReference type="ARBA" id="ARBA00022737"/>
    </source>
</evidence>
<dbReference type="AlphaFoldDB" id="B6K4T7"/>
<evidence type="ECO:0000256" key="7">
    <source>
        <dbReference type="ARBA" id="ARBA00022989"/>
    </source>
</evidence>
<feature type="signal peptide" evidence="12">
    <location>
        <begin position="1"/>
        <end position="21"/>
    </location>
</feature>
<dbReference type="InterPro" id="IPR023395">
    <property type="entry name" value="MCP_dom_sf"/>
</dbReference>
<keyword evidence="9 10" id="KW-0472">Membrane</keyword>
<gene>
    <name evidence="13" type="ORF">SJAG_03650</name>
</gene>
<keyword evidence="8" id="KW-0496">Mitochondrion</keyword>
<evidence type="ECO:0000256" key="9">
    <source>
        <dbReference type="ARBA" id="ARBA00023136"/>
    </source>
</evidence>
<evidence type="ECO:0000256" key="2">
    <source>
        <dbReference type="ARBA" id="ARBA00006375"/>
    </source>
</evidence>
<evidence type="ECO:0000256" key="6">
    <source>
        <dbReference type="ARBA" id="ARBA00022792"/>
    </source>
</evidence>
<dbReference type="InterPro" id="IPR002067">
    <property type="entry name" value="MCP"/>
</dbReference>
<accession>B6K4T7</accession>
<feature type="repeat" description="Solcar" evidence="10">
    <location>
        <begin position="1"/>
        <end position="79"/>
    </location>
</feature>
<feature type="repeat" description="Solcar" evidence="10">
    <location>
        <begin position="184"/>
        <end position="272"/>
    </location>
</feature>
<comment type="subcellular location">
    <subcellularLocation>
        <location evidence="1">Mitochondrion inner membrane</location>
        <topology evidence="1">Multi-pass membrane protein</topology>
    </subcellularLocation>
</comment>
<evidence type="ECO:0000256" key="11">
    <source>
        <dbReference type="RuleBase" id="RU000488"/>
    </source>
</evidence>
<keyword evidence="3 11" id="KW-0813">Transport</keyword>
<protein>
    <submittedName>
        <fullName evidence="13">Solute carrier family 25 member 40</fullName>
    </submittedName>
</protein>
<dbReference type="Proteomes" id="UP000001744">
    <property type="component" value="Unassembled WGS sequence"/>
</dbReference>
<keyword evidence="4 10" id="KW-0812">Transmembrane</keyword>
<dbReference type="GO" id="GO:0005739">
    <property type="term" value="C:mitochondrion"/>
    <property type="evidence" value="ECO:0000318"/>
    <property type="project" value="GO_Central"/>
</dbReference>
<dbReference type="eggNOG" id="KOG0761">
    <property type="taxonomic scope" value="Eukaryota"/>
</dbReference>
<sequence length="277" mass="30788">MSFANMLLLITAVTPFDVVKTRVQTQTSTLQFKNIGQFTSRIVRQEGFGSLFRGLSAALCLVVPSATIQLTSYEWLKAKVLPKDKAWAPSAAGALARACATLLVAPFELARTRLQSSHHANQTRMQAFRNVSRGIVTGVSENGILSAWRGVGLTLVMNIPFSSIYWYSYEKLRKTYDQKFHSNGNFMESFICGGLAGTFASIVTHPVDVVKTHRQIQGDLGYSQPLQRVSVIIRTLNKQGLRVYFRGAIPRCIKITPYCAIMIGTYEAMKGLLRKKN</sequence>
<feature type="chain" id="PRO_5002845086" evidence="12">
    <location>
        <begin position="22"/>
        <end position="277"/>
    </location>
</feature>
<evidence type="ECO:0000256" key="8">
    <source>
        <dbReference type="ARBA" id="ARBA00023128"/>
    </source>
</evidence>
<keyword evidence="14" id="KW-1185">Reference proteome</keyword>
<dbReference type="OMA" id="DQTSVGA"/>
<dbReference type="PANTHER" id="PTHR45760:SF2">
    <property type="entry name" value="FI19922P1-RELATED"/>
    <property type="match status" value="1"/>
</dbReference>
<dbReference type="Pfam" id="PF00153">
    <property type="entry name" value="Mito_carr"/>
    <property type="match status" value="3"/>
</dbReference>
<keyword evidence="12" id="KW-0732">Signal</keyword>
<proteinExistence type="inferred from homology"/>
<keyword evidence="7" id="KW-1133">Transmembrane helix</keyword>
<evidence type="ECO:0000256" key="1">
    <source>
        <dbReference type="ARBA" id="ARBA00004448"/>
    </source>
</evidence>
<dbReference type="PANTHER" id="PTHR45760">
    <property type="entry name" value="FI19922P1-RELATED"/>
    <property type="match status" value="1"/>
</dbReference>
<reference evidence="13 14" key="1">
    <citation type="journal article" date="2011" name="Science">
        <title>Comparative functional genomics of the fission yeasts.</title>
        <authorList>
            <person name="Rhind N."/>
            <person name="Chen Z."/>
            <person name="Yassour M."/>
            <person name="Thompson D.A."/>
            <person name="Haas B.J."/>
            <person name="Habib N."/>
            <person name="Wapinski I."/>
            <person name="Roy S."/>
            <person name="Lin M.F."/>
            <person name="Heiman D.I."/>
            <person name="Young S.K."/>
            <person name="Furuya K."/>
            <person name="Guo Y."/>
            <person name="Pidoux A."/>
            <person name="Chen H.M."/>
            <person name="Robbertse B."/>
            <person name="Goldberg J.M."/>
            <person name="Aoki K."/>
            <person name="Bayne E.H."/>
            <person name="Berlin A.M."/>
            <person name="Desjardins C.A."/>
            <person name="Dobbs E."/>
            <person name="Dukaj L."/>
            <person name="Fan L."/>
            <person name="FitzGerald M.G."/>
            <person name="French C."/>
            <person name="Gujja S."/>
            <person name="Hansen K."/>
            <person name="Keifenheim D."/>
            <person name="Levin J.Z."/>
            <person name="Mosher R.A."/>
            <person name="Mueller C.A."/>
            <person name="Pfiffner J."/>
            <person name="Priest M."/>
            <person name="Russ C."/>
            <person name="Smialowska A."/>
            <person name="Swoboda P."/>
            <person name="Sykes S.M."/>
            <person name="Vaughn M."/>
            <person name="Vengrova S."/>
            <person name="Yoder R."/>
            <person name="Zeng Q."/>
            <person name="Allshire R."/>
            <person name="Baulcombe D."/>
            <person name="Birren B.W."/>
            <person name="Brown W."/>
            <person name="Ekwall K."/>
            <person name="Kellis M."/>
            <person name="Leatherwood J."/>
            <person name="Levin H."/>
            <person name="Margalit H."/>
            <person name="Martienssen R."/>
            <person name="Nieduszynski C.A."/>
            <person name="Spatafora J.W."/>
            <person name="Friedman N."/>
            <person name="Dalgaard J.Z."/>
            <person name="Baumann P."/>
            <person name="Niki H."/>
            <person name="Regev A."/>
            <person name="Nusbaum C."/>
        </authorList>
    </citation>
    <scope>NUCLEOTIDE SEQUENCE [LARGE SCALE GENOMIC DNA]</scope>
    <source>
        <strain evidence="14">yFS275 / FY16936</strain>
    </source>
</reference>
<evidence type="ECO:0000256" key="4">
    <source>
        <dbReference type="ARBA" id="ARBA00022692"/>
    </source>
</evidence>
<dbReference type="SUPFAM" id="SSF103506">
    <property type="entry name" value="Mitochondrial carrier"/>
    <property type="match status" value="1"/>
</dbReference>
<evidence type="ECO:0000256" key="3">
    <source>
        <dbReference type="ARBA" id="ARBA00022448"/>
    </source>
</evidence>
<keyword evidence="5" id="KW-0677">Repeat</keyword>
<dbReference type="VEuPathDB" id="FungiDB:SJAG_03650"/>
<dbReference type="InterPro" id="IPR045315">
    <property type="entry name" value="Mtm1-like"/>
</dbReference>
<evidence type="ECO:0000256" key="12">
    <source>
        <dbReference type="SAM" id="SignalP"/>
    </source>
</evidence>
<dbReference type="PROSITE" id="PS50920">
    <property type="entry name" value="SOLCAR"/>
    <property type="match status" value="3"/>
</dbReference>
<evidence type="ECO:0000313" key="14">
    <source>
        <dbReference type="Proteomes" id="UP000001744"/>
    </source>
</evidence>
<dbReference type="EMBL" id="KE651167">
    <property type="protein sequence ID" value="EEB08494.1"/>
    <property type="molecule type" value="Genomic_DNA"/>
</dbReference>
<dbReference type="PRINTS" id="PR00926">
    <property type="entry name" value="MITOCARRIER"/>
</dbReference>